<comment type="caution">
    <text evidence="2">The sequence shown here is derived from an EMBL/GenBank/DDBJ whole genome shotgun (WGS) entry which is preliminary data.</text>
</comment>
<keyword evidence="2" id="KW-0808">Transferase</keyword>
<protein>
    <submittedName>
        <fullName evidence="2">Mannosylfructose-phosphate synthase</fullName>
        <ecNumber evidence="2">2.4.1.246</ecNumber>
    </submittedName>
</protein>
<sequence>MRILYHHRTLGDGAEGVHVAAMIAAFRQLGHQVLVVALAGEPTSNGTDSLAPDLPAPQINDRPLSKKILSRLAGILPGVTYELAELAYNVPAKRRLRRAIRSFQPDFVYDRYNSFSTAAIDAAASENVPVCLEVNAPVALERRMAGENRPLRLEKLAIRCERRICRAADRVVVVSTPLKTFLVEQRGVSADRVSVIPNGADPIQFDPQRSGDDVRRRLGIEGRIVVGFIGILRRWHGVDLLVDGFERIELRDPLPHLLIVGDGPIEAELRELVNQKGLQDRVTFTGRIVHSQVQDYLAAFDIAVSPRATFYASPMKILESMAMGTPIVAADTENIRDLISDGHDGLLFQPEDSDSLAKAIQRLAEDRELASTLGRNSRTKVEEERNWLSIAKEVASHFER</sequence>
<keyword evidence="2" id="KW-0328">Glycosyltransferase</keyword>
<dbReference type="Gene3D" id="3.40.50.2000">
    <property type="entry name" value="Glycogen Phosphorylase B"/>
    <property type="match status" value="2"/>
</dbReference>
<dbReference type="EC" id="2.4.1.246" evidence="2"/>
<dbReference type="Pfam" id="PF13439">
    <property type="entry name" value="Glyco_transf_4"/>
    <property type="match status" value="1"/>
</dbReference>
<organism evidence="2 3">
    <name type="scientific">Rubripirellula tenax</name>
    <dbReference type="NCBI Taxonomy" id="2528015"/>
    <lineage>
        <taxon>Bacteria</taxon>
        <taxon>Pseudomonadati</taxon>
        <taxon>Planctomycetota</taxon>
        <taxon>Planctomycetia</taxon>
        <taxon>Pirellulales</taxon>
        <taxon>Pirellulaceae</taxon>
        <taxon>Rubripirellula</taxon>
    </lineage>
</organism>
<dbReference type="RefSeq" id="WP_146458714.1">
    <property type="nucleotide sequence ID" value="NZ_SJPW01000004.1"/>
</dbReference>
<dbReference type="OrthoDB" id="9811902at2"/>
<dbReference type="AlphaFoldDB" id="A0A5C6F3X5"/>
<feature type="domain" description="Glycosyltransferase subfamily 4-like N-terminal" evidence="1">
    <location>
        <begin position="16"/>
        <end position="202"/>
    </location>
</feature>
<reference evidence="2 3" key="1">
    <citation type="submission" date="2019-02" db="EMBL/GenBank/DDBJ databases">
        <title>Deep-cultivation of Planctomycetes and their phenomic and genomic characterization uncovers novel biology.</title>
        <authorList>
            <person name="Wiegand S."/>
            <person name="Jogler M."/>
            <person name="Boedeker C."/>
            <person name="Pinto D."/>
            <person name="Vollmers J."/>
            <person name="Rivas-Marin E."/>
            <person name="Kohn T."/>
            <person name="Peeters S.H."/>
            <person name="Heuer A."/>
            <person name="Rast P."/>
            <person name="Oberbeckmann S."/>
            <person name="Bunk B."/>
            <person name="Jeske O."/>
            <person name="Meyerdierks A."/>
            <person name="Storesund J.E."/>
            <person name="Kallscheuer N."/>
            <person name="Luecker S."/>
            <person name="Lage O.M."/>
            <person name="Pohl T."/>
            <person name="Merkel B.J."/>
            <person name="Hornburger P."/>
            <person name="Mueller R.-W."/>
            <person name="Bruemmer F."/>
            <person name="Labrenz M."/>
            <person name="Spormann A.M."/>
            <person name="Op Den Camp H."/>
            <person name="Overmann J."/>
            <person name="Amann R."/>
            <person name="Jetten M.S.M."/>
            <person name="Mascher T."/>
            <person name="Medema M.H."/>
            <person name="Devos D.P."/>
            <person name="Kaster A.-K."/>
            <person name="Ovreas L."/>
            <person name="Rohde M."/>
            <person name="Galperin M.Y."/>
            <person name="Jogler C."/>
        </authorList>
    </citation>
    <scope>NUCLEOTIDE SEQUENCE [LARGE SCALE GENOMIC DNA]</scope>
    <source>
        <strain evidence="2 3">Poly51</strain>
    </source>
</reference>
<dbReference type="InterPro" id="IPR028098">
    <property type="entry name" value="Glyco_trans_4-like_N"/>
</dbReference>
<dbReference type="EMBL" id="SJPW01000004">
    <property type="protein sequence ID" value="TWU54499.1"/>
    <property type="molecule type" value="Genomic_DNA"/>
</dbReference>
<evidence type="ECO:0000313" key="2">
    <source>
        <dbReference type="EMBL" id="TWU54499.1"/>
    </source>
</evidence>
<dbReference type="Proteomes" id="UP000318288">
    <property type="component" value="Unassembled WGS sequence"/>
</dbReference>
<dbReference type="CDD" id="cd03801">
    <property type="entry name" value="GT4_PimA-like"/>
    <property type="match status" value="1"/>
</dbReference>
<proteinExistence type="predicted"/>
<dbReference type="PANTHER" id="PTHR45947:SF3">
    <property type="entry name" value="SULFOQUINOVOSYL TRANSFERASE SQD2"/>
    <property type="match status" value="1"/>
</dbReference>
<name>A0A5C6F3X5_9BACT</name>
<keyword evidence="3" id="KW-1185">Reference proteome</keyword>
<evidence type="ECO:0000313" key="3">
    <source>
        <dbReference type="Proteomes" id="UP000318288"/>
    </source>
</evidence>
<gene>
    <name evidence="2" type="primary">mfpsA_1</name>
    <name evidence="2" type="ORF">Poly51_32180</name>
</gene>
<dbReference type="PANTHER" id="PTHR45947">
    <property type="entry name" value="SULFOQUINOVOSYL TRANSFERASE SQD2"/>
    <property type="match status" value="1"/>
</dbReference>
<dbReference type="SUPFAM" id="SSF53756">
    <property type="entry name" value="UDP-Glycosyltransferase/glycogen phosphorylase"/>
    <property type="match status" value="1"/>
</dbReference>
<evidence type="ECO:0000259" key="1">
    <source>
        <dbReference type="Pfam" id="PF13439"/>
    </source>
</evidence>
<accession>A0A5C6F3X5</accession>
<dbReference type="InterPro" id="IPR050194">
    <property type="entry name" value="Glycosyltransferase_grp1"/>
</dbReference>
<dbReference type="GO" id="GO:0103011">
    <property type="term" value="F:mannosylfructose-phosphate synthase activity"/>
    <property type="evidence" value="ECO:0007669"/>
    <property type="project" value="UniProtKB-EC"/>
</dbReference>
<dbReference type="Pfam" id="PF13692">
    <property type="entry name" value="Glyco_trans_1_4"/>
    <property type="match status" value="1"/>
</dbReference>